<dbReference type="OrthoDB" id="3065223at2759"/>
<evidence type="ECO:0000256" key="1">
    <source>
        <dbReference type="SAM" id="Phobius"/>
    </source>
</evidence>
<organism evidence="2 3">
    <name type="scientific">Collybiopsis luxurians FD-317 M1</name>
    <dbReference type="NCBI Taxonomy" id="944289"/>
    <lineage>
        <taxon>Eukaryota</taxon>
        <taxon>Fungi</taxon>
        <taxon>Dikarya</taxon>
        <taxon>Basidiomycota</taxon>
        <taxon>Agaricomycotina</taxon>
        <taxon>Agaricomycetes</taxon>
        <taxon>Agaricomycetidae</taxon>
        <taxon>Agaricales</taxon>
        <taxon>Marasmiineae</taxon>
        <taxon>Omphalotaceae</taxon>
        <taxon>Collybiopsis</taxon>
        <taxon>Collybiopsis luxurians</taxon>
    </lineage>
</organism>
<feature type="transmembrane region" description="Helical" evidence="1">
    <location>
        <begin position="70"/>
        <end position="92"/>
    </location>
</feature>
<name>A0A0D0CA70_9AGAR</name>
<dbReference type="Proteomes" id="UP000053593">
    <property type="component" value="Unassembled WGS sequence"/>
</dbReference>
<keyword evidence="1" id="KW-0472">Membrane</keyword>
<feature type="transmembrane region" description="Helical" evidence="1">
    <location>
        <begin position="227"/>
        <end position="248"/>
    </location>
</feature>
<evidence type="ECO:0000313" key="2">
    <source>
        <dbReference type="EMBL" id="KIK54907.1"/>
    </source>
</evidence>
<dbReference type="AlphaFoldDB" id="A0A0D0CA70"/>
<dbReference type="HOGENOM" id="CLU_776239_0_0_1"/>
<reference evidence="2 3" key="1">
    <citation type="submission" date="2014-04" db="EMBL/GenBank/DDBJ databases">
        <title>Evolutionary Origins and Diversification of the Mycorrhizal Mutualists.</title>
        <authorList>
            <consortium name="DOE Joint Genome Institute"/>
            <consortium name="Mycorrhizal Genomics Consortium"/>
            <person name="Kohler A."/>
            <person name="Kuo A."/>
            <person name="Nagy L.G."/>
            <person name="Floudas D."/>
            <person name="Copeland A."/>
            <person name="Barry K.W."/>
            <person name="Cichocki N."/>
            <person name="Veneault-Fourrey C."/>
            <person name="LaButti K."/>
            <person name="Lindquist E.A."/>
            <person name="Lipzen A."/>
            <person name="Lundell T."/>
            <person name="Morin E."/>
            <person name="Murat C."/>
            <person name="Riley R."/>
            <person name="Ohm R."/>
            <person name="Sun H."/>
            <person name="Tunlid A."/>
            <person name="Henrissat B."/>
            <person name="Grigoriev I.V."/>
            <person name="Hibbett D.S."/>
            <person name="Martin F."/>
        </authorList>
    </citation>
    <scope>NUCLEOTIDE SEQUENCE [LARGE SCALE GENOMIC DNA]</scope>
    <source>
        <strain evidence="2 3">FD-317 M1</strain>
    </source>
</reference>
<proteinExistence type="predicted"/>
<feature type="transmembrane region" description="Helical" evidence="1">
    <location>
        <begin position="12"/>
        <end position="34"/>
    </location>
</feature>
<accession>A0A0D0CA70</accession>
<protein>
    <submittedName>
        <fullName evidence="2">Uncharacterized protein</fullName>
    </submittedName>
</protein>
<gene>
    <name evidence="2" type="ORF">GYMLUDRAFT_48292</name>
</gene>
<keyword evidence="3" id="KW-1185">Reference proteome</keyword>
<evidence type="ECO:0000313" key="3">
    <source>
        <dbReference type="Proteomes" id="UP000053593"/>
    </source>
</evidence>
<keyword evidence="1" id="KW-0812">Transmembrane</keyword>
<sequence>MSHPDRLKFRILVAFFLVTVSVITSLVILSELVLSYPGILLPLFVSDPTPDGIEASLEDLEWHTRAQASALAFGAFVFVWYKLLIAFVHLMIKLRYFISGSRRCTTDTDTCSVGSQDCPFMGGKECHSNVRKRCTGSRPYVVFLLAVIIINDSIYNRCRETTTSGACSFVGLDSFTLPTIPIPGSSIIPSASSYLSTAMPVVTSLWWSIQTLLPGAFTRLFSMASRSLPICAGEVSVLFLALYAMGVWHRDRSMMDLESLDGASSFSQGPSNLSEGSGGGLKLGSDSEVVPNANVPELVPLGVEQEMKCRDSDLGFFARQWRLYRRGEEDDAVSGLIRCTEDVVRSHDDEKKDLVLD</sequence>
<keyword evidence="1" id="KW-1133">Transmembrane helix</keyword>
<dbReference type="EMBL" id="KN834811">
    <property type="protein sequence ID" value="KIK54907.1"/>
    <property type="molecule type" value="Genomic_DNA"/>
</dbReference>